<dbReference type="EMBL" id="LFYR01000729">
    <property type="protein sequence ID" value="KMZ70065.1"/>
    <property type="molecule type" value="Genomic_DNA"/>
</dbReference>
<organism evidence="2 3">
    <name type="scientific">Zostera marina</name>
    <name type="common">Eelgrass</name>
    <dbReference type="NCBI Taxonomy" id="29655"/>
    <lineage>
        <taxon>Eukaryota</taxon>
        <taxon>Viridiplantae</taxon>
        <taxon>Streptophyta</taxon>
        <taxon>Embryophyta</taxon>
        <taxon>Tracheophyta</taxon>
        <taxon>Spermatophyta</taxon>
        <taxon>Magnoliopsida</taxon>
        <taxon>Liliopsida</taxon>
        <taxon>Zosteraceae</taxon>
        <taxon>Zostera</taxon>
    </lineage>
</organism>
<evidence type="ECO:0000313" key="2">
    <source>
        <dbReference type="EMBL" id="KMZ70065.1"/>
    </source>
</evidence>
<proteinExistence type="predicted"/>
<comment type="caution">
    <text evidence="2">The sequence shown here is derived from an EMBL/GenBank/DDBJ whole genome shotgun (WGS) entry which is preliminary data.</text>
</comment>
<dbReference type="AlphaFoldDB" id="A0A0K9PPA4"/>
<evidence type="ECO:0000256" key="1">
    <source>
        <dbReference type="SAM" id="MobiDB-lite"/>
    </source>
</evidence>
<sequence length="178" mass="19817">MTRTNPIFLFSSAPILSTKASNGGGCLEERACTDWNGFGKEPGDDEDPMSRACEGEEKCYELCYFNRRYPNGEEKSQSRFNSRIPAPEGISTEAEDNSSIPESFYTNGGLKLRVVWTISSLIAVSTRHYLVRPIIKDHPTLCSLVLTDADVDQGTLTMGKEQLCEFREKPFGSIGIFK</sequence>
<protein>
    <submittedName>
        <fullName evidence="2">Uncharacterized protein</fullName>
    </submittedName>
</protein>
<dbReference type="InterPro" id="IPR044809">
    <property type="entry name" value="AUF1-like"/>
</dbReference>
<keyword evidence="3" id="KW-1185">Reference proteome</keyword>
<reference evidence="3" key="1">
    <citation type="journal article" date="2016" name="Nature">
        <title>The genome of the seagrass Zostera marina reveals angiosperm adaptation to the sea.</title>
        <authorList>
            <person name="Olsen J.L."/>
            <person name="Rouze P."/>
            <person name="Verhelst B."/>
            <person name="Lin Y.-C."/>
            <person name="Bayer T."/>
            <person name="Collen J."/>
            <person name="Dattolo E."/>
            <person name="De Paoli E."/>
            <person name="Dittami S."/>
            <person name="Maumus F."/>
            <person name="Michel G."/>
            <person name="Kersting A."/>
            <person name="Lauritano C."/>
            <person name="Lohaus R."/>
            <person name="Toepel M."/>
            <person name="Tonon T."/>
            <person name="Vanneste K."/>
            <person name="Amirebrahimi M."/>
            <person name="Brakel J."/>
            <person name="Bostroem C."/>
            <person name="Chovatia M."/>
            <person name="Grimwood J."/>
            <person name="Jenkins J.W."/>
            <person name="Jueterbock A."/>
            <person name="Mraz A."/>
            <person name="Stam W.T."/>
            <person name="Tice H."/>
            <person name="Bornberg-Bauer E."/>
            <person name="Green P.J."/>
            <person name="Pearson G.A."/>
            <person name="Procaccini G."/>
            <person name="Duarte C.M."/>
            <person name="Schmutz J."/>
            <person name="Reusch T.B.H."/>
            <person name="Van de Peer Y."/>
        </authorList>
    </citation>
    <scope>NUCLEOTIDE SEQUENCE [LARGE SCALE GENOMIC DNA]</scope>
    <source>
        <strain evidence="3">cv. Finnish</strain>
    </source>
</reference>
<accession>A0A0K9PPA4</accession>
<dbReference type="Proteomes" id="UP000036987">
    <property type="component" value="Unassembled WGS sequence"/>
</dbReference>
<gene>
    <name evidence="2" type="ORF">ZOSMA_1G00360</name>
</gene>
<name>A0A0K9PPA4_ZOSMR</name>
<evidence type="ECO:0000313" key="3">
    <source>
        <dbReference type="Proteomes" id="UP000036987"/>
    </source>
</evidence>
<feature type="region of interest" description="Disordered" evidence="1">
    <location>
        <begin position="73"/>
        <end position="96"/>
    </location>
</feature>
<dbReference type="PANTHER" id="PTHR31215">
    <property type="entry name" value="OS05G0510400 PROTEIN-RELATED"/>
    <property type="match status" value="1"/>
</dbReference>